<proteinExistence type="predicted"/>
<evidence type="ECO:0000256" key="3">
    <source>
        <dbReference type="ARBA" id="ARBA00022729"/>
    </source>
</evidence>
<dbReference type="PANTHER" id="PTHR47295:SF4">
    <property type="entry name" value="EXPANSIN-LIKE EG45 DOMAIN-CONTAINING PROTEIN"/>
    <property type="match status" value="1"/>
</dbReference>
<dbReference type="SMART" id="SM00837">
    <property type="entry name" value="DPBB_1"/>
    <property type="match status" value="1"/>
</dbReference>
<feature type="domain" description="Expansin-like EG45" evidence="5">
    <location>
        <begin position="33"/>
        <end position="154"/>
    </location>
</feature>
<keyword evidence="7" id="KW-1185">Reference proteome</keyword>
<dbReference type="InterPro" id="IPR036908">
    <property type="entry name" value="RlpA-like_sf"/>
</dbReference>
<evidence type="ECO:0000256" key="1">
    <source>
        <dbReference type="ARBA" id="ARBA00004613"/>
    </source>
</evidence>
<name>A0AAE0EGM8_9ROSI</name>
<dbReference type="GO" id="GO:0009627">
    <property type="term" value="P:systemic acquired resistance"/>
    <property type="evidence" value="ECO:0007669"/>
    <property type="project" value="InterPro"/>
</dbReference>
<dbReference type="AlphaFoldDB" id="A0AAE0EGM8"/>
<dbReference type="PANTHER" id="PTHR47295">
    <property type="entry name" value="EG45-LIKE DOMAIN CONTAINING PROTEIN 1-RELATED"/>
    <property type="match status" value="1"/>
</dbReference>
<comment type="subcellular location">
    <subcellularLocation>
        <location evidence="1">Secreted</location>
    </subcellularLocation>
</comment>
<feature type="chain" id="PRO_5042142192" description="Expansin-like EG45 domain-containing protein" evidence="4">
    <location>
        <begin position="31"/>
        <end position="178"/>
    </location>
</feature>
<dbReference type="Proteomes" id="UP001281410">
    <property type="component" value="Unassembled WGS sequence"/>
</dbReference>
<dbReference type="PROSITE" id="PS50842">
    <property type="entry name" value="EXPANSIN_EG45"/>
    <property type="match status" value="1"/>
</dbReference>
<dbReference type="GO" id="GO:0048046">
    <property type="term" value="C:apoplast"/>
    <property type="evidence" value="ECO:0007669"/>
    <property type="project" value="InterPro"/>
</dbReference>
<evidence type="ECO:0000256" key="4">
    <source>
        <dbReference type="SAM" id="SignalP"/>
    </source>
</evidence>
<keyword evidence="2" id="KW-0964">Secreted</keyword>
<dbReference type="EMBL" id="JANJYJ010000002">
    <property type="protein sequence ID" value="KAK3227077.1"/>
    <property type="molecule type" value="Genomic_DNA"/>
</dbReference>
<dbReference type="CDD" id="cd22269">
    <property type="entry name" value="DPBB_EG45-like"/>
    <property type="match status" value="1"/>
</dbReference>
<reference evidence="6" key="1">
    <citation type="journal article" date="2023" name="Plant J.">
        <title>Genome sequences and population genomics provide insights into the demographic history, inbreeding, and mutation load of two 'living fossil' tree species of Dipteronia.</title>
        <authorList>
            <person name="Feng Y."/>
            <person name="Comes H.P."/>
            <person name="Chen J."/>
            <person name="Zhu S."/>
            <person name="Lu R."/>
            <person name="Zhang X."/>
            <person name="Li P."/>
            <person name="Qiu J."/>
            <person name="Olsen K.M."/>
            <person name="Qiu Y."/>
        </authorList>
    </citation>
    <scope>NUCLEOTIDE SEQUENCE</scope>
    <source>
        <strain evidence="6">NBL</strain>
    </source>
</reference>
<organism evidence="6 7">
    <name type="scientific">Dipteronia sinensis</name>
    <dbReference type="NCBI Taxonomy" id="43782"/>
    <lineage>
        <taxon>Eukaryota</taxon>
        <taxon>Viridiplantae</taxon>
        <taxon>Streptophyta</taxon>
        <taxon>Embryophyta</taxon>
        <taxon>Tracheophyta</taxon>
        <taxon>Spermatophyta</taxon>
        <taxon>Magnoliopsida</taxon>
        <taxon>eudicotyledons</taxon>
        <taxon>Gunneridae</taxon>
        <taxon>Pentapetalae</taxon>
        <taxon>rosids</taxon>
        <taxon>malvids</taxon>
        <taxon>Sapindales</taxon>
        <taxon>Sapindaceae</taxon>
        <taxon>Hippocastanoideae</taxon>
        <taxon>Acereae</taxon>
        <taxon>Dipteronia</taxon>
    </lineage>
</organism>
<accession>A0AAE0EGM8</accession>
<evidence type="ECO:0000313" key="6">
    <source>
        <dbReference type="EMBL" id="KAK3227077.1"/>
    </source>
</evidence>
<evidence type="ECO:0000313" key="7">
    <source>
        <dbReference type="Proteomes" id="UP001281410"/>
    </source>
</evidence>
<protein>
    <recommendedName>
        <fullName evidence="5">Expansin-like EG45 domain-containing protein</fullName>
    </recommendedName>
</protein>
<dbReference type="SUPFAM" id="SSF50685">
    <property type="entry name" value="Barwin-like endoglucanases"/>
    <property type="match status" value="1"/>
</dbReference>
<dbReference type="InterPro" id="IPR007112">
    <property type="entry name" value="Expansin/allergen_DPBB_dom"/>
</dbReference>
<dbReference type="InterPro" id="IPR044206">
    <property type="entry name" value="EGC1/2"/>
</dbReference>
<feature type="signal peptide" evidence="4">
    <location>
        <begin position="1"/>
        <end position="30"/>
    </location>
</feature>
<evidence type="ECO:0000259" key="5">
    <source>
        <dbReference type="PROSITE" id="PS50842"/>
    </source>
</evidence>
<evidence type="ECO:0000256" key="2">
    <source>
        <dbReference type="ARBA" id="ARBA00022525"/>
    </source>
</evidence>
<dbReference type="Gene3D" id="2.40.40.10">
    <property type="entry name" value="RlpA-like domain"/>
    <property type="match status" value="1"/>
</dbReference>
<gene>
    <name evidence="6" type="ORF">Dsin_006939</name>
</gene>
<dbReference type="FunFam" id="2.40.40.10:FF:000005">
    <property type="entry name" value="Barwin-related endoglucanase"/>
    <property type="match status" value="1"/>
</dbReference>
<dbReference type="Pfam" id="PF03330">
    <property type="entry name" value="DPBB_1"/>
    <property type="match status" value="1"/>
</dbReference>
<keyword evidence="3 4" id="KW-0732">Signal</keyword>
<sequence>MAFQFKNSSLALISLFIVIMSLLCSSSASAESSGTATYYTPPYVPSACYGFEDEGVMIAALSEGLFNGGAACGQYYQVTCVSGTNQGTPHPCLGNGPVTVRIVDKCPAGACRGTIDLSQEAFASIADTASGFEGIWVQKILHCTVLGLNFEDIKSSIGSIMSSIGSIISRLYPMTFEK</sequence>
<comment type="caution">
    <text evidence="6">The sequence shown here is derived from an EMBL/GenBank/DDBJ whole genome shotgun (WGS) entry which is preliminary data.</text>
</comment>
<dbReference type="InterPro" id="IPR009009">
    <property type="entry name" value="RlpA-like_DPBB"/>
</dbReference>